<feature type="coiled-coil region" evidence="6">
    <location>
        <begin position="1041"/>
        <end position="1177"/>
    </location>
</feature>
<dbReference type="PANTHER" id="PTHR18864">
    <property type="entry name" value="KINECTIN"/>
    <property type="match status" value="1"/>
</dbReference>
<evidence type="ECO:0000256" key="5">
    <source>
        <dbReference type="ARBA" id="ARBA00023136"/>
    </source>
</evidence>
<dbReference type="Pfam" id="PF05104">
    <property type="entry name" value="Rib_recp_KP_reg"/>
    <property type="match status" value="1"/>
</dbReference>
<dbReference type="EMBL" id="JACASE010000003">
    <property type="protein sequence ID" value="KAF6485145.1"/>
    <property type="molecule type" value="Genomic_DNA"/>
</dbReference>
<evidence type="ECO:0000259" key="9">
    <source>
        <dbReference type="Pfam" id="PF05104"/>
    </source>
</evidence>
<accession>A0A7J8ILU4</accession>
<feature type="coiled-coil region" evidence="6">
    <location>
        <begin position="565"/>
        <end position="623"/>
    </location>
</feature>
<feature type="compositionally biased region" description="Basic and acidic residues" evidence="7">
    <location>
        <begin position="124"/>
        <end position="136"/>
    </location>
</feature>
<keyword evidence="4 8" id="KW-1133">Transmembrane helix</keyword>
<dbReference type="InterPro" id="IPR024854">
    <property type="entry name" value="Kinectin"/>
</dbReference>
<dbReference type="InterPro" id="IPR007794">
    <property type="entry name" value="Rib_rcpt_KP"/>
</dbReference>
<evidence type="ECO:0000256" key="7">
    <source>
        <dbReference type="SAM" id="MobiDB-lite"/>
    </source>
</evidence>
<feature type="compositionally biased region" description="Basic residues" evidence="7">
    <location>
        <begin position="162"/>
        <end position="172"/>
    </location>
</feature>
<dbReference type="AlphaFoldDB" id="A0A7J8ILU4"/>
<organism evidence="10 11">
    <name type="scientific">Rousettus aegyptiacus</name>
    <name type="common">Egyptian fruit bat</name>
    <name type="synonym">Pteropus aegyptiacus</name>
    <dbReference type="NCBI Taxonomy" id="9407"/>
    <lineage>
        <taxon>Eukaryota</taxon>
        <taxon>Metazoa</taxon>
        <taxon>Chordata</taxon>
        <taxon>Craniata</taxon>
        <taxon>Vertebrata</taxon>
        <taxon>Euteleostomi</taxon>
        <taxon>Mammalia</taxon>
        <taxon>Eutheria</taxon>
        <taxon>Laurasiatheria</taxon>
        <taxon>Chiroptera</taxon>
        <taxon>Yinpterochiroptera</taxon>
        <taxon>Pteropodoidea</taxon>
        <taxon>Pteropodidae</taxon>
        <taxon>Rousettinae</taxon>
        <taxon>Rousettus</taxon>
    </lineage>
</organism>
<dbReference type="PANTHER" id="PTHR18864:SF1">
    <property type="entry name" value="KINECTIN"/>
    <property type="match status" value="1"/>
</dbReference>
<evidence type="ECO:0000256" key="4">
    <source>
        <dbReference type="ARBA" id="ARBA00022989"/>
    </source>
</evidence>
<reference evidence="10 11" key="1">
    <citation type="journal article" date="2020" name="Nature">
        <title>Six reference-quality genomes reveal evolution of bat adaptations.</title>
        <authorList>
            <person name="Jebb D."/>
            <person name="Huang Z."/>
            <person name="Pippel M."/>
            <person name="Hughes G.M."/>
            <person name="Lavrichenko K."/>
            <person name="Devanna P."/>
            <person name="Winkler S."/>
            <person name="Jermiin L.S."/>
            <person name="Skirmuntt E.C."/>
            <person name="Katzourakis A."/>
            <person name="Burkitt-Gray L."/>
            <person name="Ray D.A."/>
            <person name="Sullivan K.A.M."/>
            <person name="Roscito J.G."/>
            <person name="Kirilenko B.M."/>
            <person name="Davalos L.M."/>
            <person name="Corthals A.P."/>
            <person name="Power M.L."/>
            <person name="Jones G."/>
            <person name="Ransome R.D."/>
            <person name="Dechmann D.K.N."/>
            <person name="Locatelli A.G."/>
            <person name="Puechmaille S.J."/>
            <person name="Fedrigo O."/>
            <person name="Jarvis E.D."/>
            <person name="Hiller M."/>
            <person name="Vernes S.C."/>
            <person name="Myers E.W."/>
            <person name="Teeling E.C."/>
        </authorList>
    </citation>
    <scope>NUCLEOTIDE SEQUENCE [LARGE SCALE GENOMIC DNA]</scope>
    <source>
        <strain evidence="10">MRouAeg1</strain>
        <tissue evidence="10">Muscle</tissue>
    </source>
</reference>
<evidence type="ECO:0000313" key="11">
    <source>
        <dbReference type="Proteomes" id="UP000593571"/>
    </source>
</evidence>
<sequence>MMEFYESTYFIVLIPSVVITVIFLFFWLFMKETLYDEVLAKQKREQKLIPTKTDKKKAEKKKNKKKEIQNGNLHESDSESVPREFKLSDALAVEDEQVVPVPLNVVDTSSSVRERKKKEKKHKPVLEEQVTKESDVSKIPGKKVEPVPVTKQPTPPSEAAASKKKPGQKKSKNGNDDQDKKVETLMAPSRKQESLPLQQETKQESGSGKKKISSKKQKTENVLVDEPLIHATTYIPLMDNADSNPVVDKREVIDLIKSDQVEAVQKTGAKKLKTETDKENAEVKFKDFLLSLKTMMFSEDEALCVVDLLKEKSGVIQDALKKSSKGELTALLHQLQEKDKLLAALKEDGTAMKDRCKQLTQEMMTEKERSNVVIARMKDRIGALEKEHNVFQNKIHVSYQETQQMQIKFQQVREQMEAEIAHLKQENGILRDAVSNTTNQLENKQSAELNKLRQDYARLVNELTEKTGKLQQEEVQKKNAEQAVTQLKVQLQEAERRWEEVQSYIRKRTAEHEASQQDLQSKFVAKENEVQSLHSKLTDTLVSKQQLEQRLMQLMESEQKRVNKEESLQMQLQDILEQNEALKAQIQQFHSQIAAQTSASVLAEELHKVIAEKDKQIKQTEDSLANEHDHLTSKEEELKDIQNMNFLLKAEVQKLQALANEQAAAVHELEKMQKSIHVKDDKIRLLEEQLQCEISDKMEEFKILNDQNKALQLEIQKLQTLISEQPNKDVVEQMEKCIQEKDEKLKTVEELLETGLIQVATKEEELNAIRTENSSLTKEVQDLKAKQNDQVSFASLVEELKKVIHEKDGKIKSVEELLETELLRVATKEKTIQLSISSQVQELQNLLKGKEEQINTMKTALEEKEKDLTNRGKWLQACSASRFEELETVLKEKENEMKRVETMLKERESDLSSKTKQLQEVQDENKLFKSQIEQLKQQNYQQASSFSPHEELLKVISEREKEITCLQNELDSLKDAVEHQRKKNNERQQHVEAVELEAKEVLKKLFPKVSVPSNLSYSEWLHGFEKKAKECVTGTSGSEEVKVLEHKLKEAEEMHTLLQLECEKYKSVLAETEGILQKLQRSVEQEENKWKVKVDESQKTIKQLRREREHLEMELEKAEIERSTYVTEVRELKDLLTELQKKLDDSYSEAVRQNEELNLLKTQLNETLTKLRTEQSERQKVAGDLHKAQQSLDLIQSKIVKAAGDTTVIENSDVSPEMSEVIGEIIQG</sequence>
<gene>
    <name evidence="10" type="ORF">HJG63_007456</name>
</gene>
<protein>
    <submittedName>
        <fullName evidence="10">Kinectin 1</fullName>
    </submittedName>
</protein>
<feature type="compositionally biased region" description="Basic and acidic residues" evidence="7">
    <location>
        <begin position="173"/>
        <end position="183"/>
    </location>
</feature>
<keyword evidence="5 8" id="KW-0472">Membrane</keyword>
<feature type="coiled-coil region" evidence="6">
    <location>
        <begin position="652"/>
        <end position="983"/>
    </location>
</feature>
<feature type="coiled-coil region" evidence="6">
    <location>
        <begin position="328"/>
        <end position="497"/>
    </location>
</feature>
<proteinExistence type="predicted"/>
<evidence type="ECO:0000256" key="6">
    <source>
        <dbReference type="SAM" id="Coils"/>
    </source>
</evidence>
<dbReference type="GO" id="GO:0019894">
    <property type="term" value="F:kinesin binding"/>
    <property type="evidence" value="ECO:0007669"/>
    <property type="project" value="InterPro"/>
</dbReference>
<keyword evidence="2 8" id="KW-0812">Transmembrane</keyword>
<feature type="compositionally biased region" description="Basic and acidic residues" evidence="7">
    <location>
        <begin position="74"/>
        <end position="83"/>
    </location>
</feature>
<name>A0A7J8ILU4_ROUAE</name>
<evidence type="ECO:0000256" key="2">
    <source>
        <dbReference type="ARBA" id="ARBA00022692"/>
    </source>
</evidence>
<comment type="caution">
    <text evidence="10">The sequence shown here is derived from an EMBL/GenBank/DDBJ whole genome shotgun (WGS) entry which is preliminary data.</text>
</comment>
<evidence type="ECO:0000313" key="10">
    <source>
        <dbReference type="EMBL" id="KAF6485145.1"/>
    </source>
</evidence>
<feature type="region of interest" description="Disordered" evidence="7">
    <location>
        <begin position="110"/>
        <end position="219"/>
    </location>
</feature>
<evidence type="ECO:0000256" key="8">
    <source>
        <dbReference type="SAM" id="Phobius"/>
    </source>
</evidence>
<feature type="transmembrane region" description="Helical" evidence="8">
    <location>
        <begin position="7"/>
        <end position="30"/>
    </location>
</feature>
<keyword evidence="6" id="KW-0175">Coiled coil</keyword>
<keyword evidence="11" id="KW-1185">Reference proteome</keyword>
<keyword evidence="3" id="KW-0256">Endoplasmic reticulum</keyword>
<comment type="subcellular location">
    <subcellularLocation>
        <location evidence="1">Endoplasmic reticulum membrane</location>
        <topology evidence="1">Single-pass membrane protein</topology>
    </subcellularLocation>
</comment>
<feature type="region of interest" description="Disordered" evidence="7">
    <location>
        <begin position="49"/>
        <end position="83"/>
    </location>
</feature>
<dbReference type="GO" id="GO:0015031">
    <property type="term" value="P:protein transport"/>
    <property type="evidence" value="ECO:0007669"/>
    <property type="project" value="InterPro"/>
</dbReference>
<dbReference type="GO" id="GO:0007018">
    <property type="term" value="P:microtubule-based movement"/>
    <property type="evidence" value="ECO:0007669"/>
    <property type="project" value="InterPro"/>
</dbReference>
<evidence type="ECO:0000256" key="1">
    <source>
        <dbReference type="ARBA" id="ARBA00004389"/>
    </source>
</evidence>
<evidence type="ECO:0000256" key="3">
    <source>
        <dbReference type="ARBA" id="ARBA00022824"/>
    </source>
</evidence>
<dbReference type="GO" id="GO:0005789">
    <property type="term" value="C:endoplasmic reticulum membrane"/>
    <property type="evidence" value="ECO:0007669"/>
    <property type="project" value="UniProtKB-SubCell"/>
</dbReference>
<dbReference type="Proteomes" id="UP000593571">
    <property type="component" value="Unassembled WGS sequence"/>
</dbReference>
<feature type="domain" description="Ribosome receptor lysine/proline rich" evidence="9">
    <location>
        <begin position="30"/>
        <end position="165"/>
    </location>
</feature>
<feature type="compositionally biased region" description="Basic residues" evidence="7">
    <location>
        <begin position="114"/>
        <end position="123"/>
    </location>
</feature>